<feature type="region of interest" description="Disordered" evidence="5">
    <location>
        <begin position="234"/>
        <end position="254"/>
    </location>
</feature>
<protein>
    <recommendedName>
        <fullName evidence="6">HTH tetR-type domain-containing protein</fullName>
    </recommendedName>
</protein>
<sequence>MRPAGDPVGCSRTLEEKRGGKHMAQETASSPVPAGRADGRRNRARVLAAARASFAAEGRIAPLGEIARRAGVGAGTVYRHFPSKKALFEAVITESVEEFVAEGRELVAAGNATGAGGAVGPRASGETPEAGGAGAAFFGFVTRVVEHASLNRALCEALAQRVVEHASLNRALCEALAREAPDGSPPETAPDARREYGRILATLLERAQAAGAVRPDVTPAEVQALLVGCAAMEQRQERERRPKGPGGGGARAGAGAGIRAGVLTAVMCDGLRAEPASVTEPGDETLGEAAGRRLGPQPCGMCGAPVPTARTGRPARFCGAACRQKAHRRRARGRS</sequence>
<organism evidence="7 8">
    <name type="scientific">Streptomyces axinellae</name>
    <dbReference type="NCBI Taxonomy" id="552788"/>
    <lineage>
        <taxon>Bacteria</taxon>
        <taxon>Bacillati</taxon>
        <taxon>Actinomycetota</taxon>
        <taxon>Actinomycetes</taxon>
        <taxon>Kitasatosporales</taxon>
        <taxon>Streptomycetaceae</taxon>
        <taxon>Streptomyces</taxon>
    </lineage>
</organism>
<keyword evidence="2 4" id="KW-0238">DNA-binding</keyword>
<comment type="caution">
    <text evidence="7">The sequence shown here is derived from an EMBL/GenBank/DDBJ whole genome shotgun (WGS) entry which is preliminary data.</text>
</comment>
<evidence type="ECO:0000313" key="8">
    <source>
        <dbReference type="Proteomes" id="UP001501447"/>
    </source>
</evidence>
<reference evidence="8" key="1">
    <citation type="journal article" date="2019" name="Int. J. Syst. Evol. Microbiol.">
        <title>The Global Catalogue of Microorganisms (GCM) 10K type strain sequencing project: providing services to taxonomists for standard genome sequencing and annotation.</title>
        <authorList>
            <consortium name="The Broad Institute Genomics Platform"/>
            <consortium name="The Broad Institute Genome Sequencing Center for Infectious Disease"/>
            <person name="Wu L."/>
            <person name="Ma J."/>
        </authorList>
    </citation>
    <scope>NUCLEOTIDE SEQUENCE [LARGE SCALE GENOMIC DNA]</scope>
    <source>
        <strain evidence="8">JCM 16373</strain>
    </source>
</reference>
<feature type="DNA-binding region" description="H-T-H motif" evidence="4">
    <location>
        <begin position="62"/>
        <end position="81"/>
    </location>
</feature>
<dbReference type="Proteomes" id="UP001501447">
    <property type="component" value="Unassembled WGS sequence"/>
</dbReference>
<evidence type="ECO:0000256" key="3">
    <source>
        <dbReference type="ARBA" id="ARBA00023163"/>
    </source>
</evidence>
<name>A0ABP6C8W0_9ACTN</name>
<dbReference type="InterPro" id="IPR036271">
    <property type="entry name" value="Tet_transcr_reg_TetR-rel_C_sf"/>
</dbReference>
<dbReference type="SUPFAM" id="SSF48498">
    <property type="entry name" value="Tetracyclin repressor-like, C-terminal domain"/>
    <property type="match status" value="1"/>
</dbReference>
<dbReference type="InterPro" id="IPR009057">
    <property type="entry name" value="Homeodomain-like_sf"/>
</dbReference>
<dbReference type="SUPFAM" id="SSF46689">
    <property type="entry name" value="Homeodomain-like"/>
    <property type="match status" value="1"/>
</dbReference>
<proteinExistence type="predicted"/>
<dbReference type="Pfam" id="PF00440">
    <property type="entry name" value="TetR_N"/>
    <property type="match status" value="1"/>
</dbReference>
<accession>A0ABP6C8W0</accession>
<dbReference type="Pfam" id="PF21597">
    <property type="entry name" value="TetR_C_43"/>
    <property type="match status" value="1"/>
</dbReference>
<keyword evidence="1" id="KW-0805">Transcription regulation</keyword>
<feature type="compositionally biased region" description="Gly residues" evidence="5">
    <location>
        <begin position="244"/>
        <end position="254"/>
    </location>
</feature>
<evidence type="ECO:0000256" key="5">
    <source>
        <dbReference type="SAM" id="MobiDB-lite"/>
    </source>
</evidence>
<dbReference type="InterPro" id="IPR001647">
    <property type="entry name" value="HTH_TetR"/>
</dbReference>
<dbReference type="InterPro" id="IPR049445">
    <property type="entry name" value="TetR_SbtR-like_C"/>
</dbReference>
<feature type="domain" description="HTH tetR-type" evidence="6">
    <location>
        <begin position="40"/>
        <end position="99"/>
    </location>
</feature>
<dbReference type="PANTHER" id="PTHR30055:SF234">
    <property type="entry name" value="HTH-TYPE TRANSCRIPTIONAL REGULATOR BETI"/>
    <property type="match status" value="1"/>
</dbReference>
<evidence type="ECO:0000256" key="2">
    <source>
        <dbReference type="ARBA" id="ARBA00023125"/>
    </source>
</evidence>
<evidence type="ECO:0000256" key="1">
    <source>
        <dbReference type="ARBA" id="ARBA00023015"/>
    </source>
</evidence>
<dbReference type="InterPro" id="IPR050109">
    <property type="entry name" value="HTH-type_TetR-like_transc_reg"/>
</dbReference>
<keyword evidence="8" id="KW-1185">Reference proteome</keyword>
<dbReference type="PRINTS" id="PR00455">
    <property type="entry name" value="HTHTETR"/>
</dbReference>
<gene>
    <name evidence="7" type="ORF">GCM10009863_22310</name>
</gene>
<evidence type="ECO:0000259" key="6">
    <source>
        <dbReference type="PROSITE" id="PS50977"/>
    </source>
</evidence>
<dbReference type="Gene3D" id="1.10.357.10">
    <property type="entry name" value="Tetracycline Repressor, domain 2"/>
    <property type="match status" value="2"/>
</dbReference>
<dbReference type="PANTHER" id="PTHR30055">
    <property type="entry name" value="HTH-TYPE TRANSCRIPTIONAL REGULATOR RUTR"/>
    <property type="match status" value="1"/>
</dbReference>
<feature type="region of interest" description="Disordered" evidence="5">
    <location>
        <begin position="1"/>
        <end position="40"/>
    </location>
</feature>
<dbReference type="EMBL" id="BAAARJ010000006">
    <property type="protein sequence ID" value="GAA2608452.1"/>
    <property type="molecule type" value="Genomic_DNA"/>
</dbReference>
<evidence type="ECO:0000313" key="7">
    <source>
        <dbReference type="EMBL" id="GAA2608452.1"/>
    </source>
</evidence>
<evidence type="ECO:0000256" key="4">
    <source>
        <dbReference type="PROSITE-ProRule" id="PRU00335"/>
    </source>
</evidence>
<dbReference type="PROSITE" id="PS50977">
    <property type="entry name" value="HTH_TETR_2"/>
    <property type="match status" value="1"/>
</dbReference>
<keyword evidence="3" id="KW-0804">Transcription</keyword>